<name>A0A4Q0XI24_9FLAO</name>
<dbReference type="Proteomes" id="UP000289792">
    <property type="component" value="Unassembled WGS sequence"/>
</dbReference>
<reference evidence="2 3" key="1">
    <citation type="submission" date="2019-01" db="EMBL/GenBank/DDBJ databases">
        <title>Genome sequence of the Antarctic species Gelidibacter gilvus ACAM 158(T).</title>
        <authorList>
            <person name="Bowman J.P."/>
        </authorList>
    </citation>
    <scope>NUCLEOTIDE SEQUENCE [LARGE SCALE GENOMIC DNA]</scope>
    <source>
        <strain evidence="2 3">IC158</strain>
    </source>
</reference>
<accession>A0A4Q0XI24</accession>
<evidence type="ECO:0000313" key="3">
    <source>
        <dbReference type="Proteomes" id="UP000289792"/>
    </source>
</evidence>
<dbReference type="PROSITE" id="PS51257">
    <property type="entry name" value="PROKAR_LIPOPROTEIN"/>
    <property type="match status" value="1"/>
</dbReference>
<gene>
    <name evidence="2" type="ORF">ESZ48_07800</name>
</gene>
<sequence>MKNRVHLLLITIAIVFISCKEDKDLKETSSENSTEIIASHQSKEKPTNATNFKTYSGEELNNWLPAKILEYVKEPSSLEFGSEELHQVTANYQYKGGYDKYITLEITNGQSPQDLRIKNSIIQRIEMNFAEDSESGYTKIHKRNNIDVFEMQGNYNNSSTLQYVYEDRFYVRLDGSNVKADELWSFADQLNFKTLTQE</sequence>
<evidence type="ECO:0000313" key="2">
    <source>
        <dbReference type="EMBL" id="RXJ50651.1"/>
    </source>
</evidence>
<evidence type="ECO:0008006" key="4">
    <source>
        <dbReference type="Google" id="ProtNLM"/>
    </source>
</evidence>
<organism evidence="2 3">
    <name type="scientific">Gelidibacter gilvus</name>
    <dbReference type="NCBI Taxonomy" id="59602"/>
    <lineage>
        <taxon>Bacteria</taxon>
        <taxon>Pseudomonadati</taxon>
        <taxon>Bacteroidota</taxon>
        <taxon>Flavobacteriia</taxon>
        <taxon>Flavobacteriales</taxon>
        <taxon>Flavobacteriaceae</taxon>
        <taxon>Gelidibacter</taxon>
    </lineage>
</organism>
<protein>
    <recommendedName>
        <fullName evidence="4">DUF4367 domain-containing protein</fullName>
    </recommendedName>
</protein>
<dbReference type="RefSeq" id="WP_129016769.1">
    <property type="nucleotide sequence ID" value="NZ_SDDZ01000003.1"/>
</dbReference>
<dbReference type="AlphaFoldDB" id="A0A4Q0XI24"/>
<comment type="caution">
    <text evidence="2">The sequence shown here is derived from an EMBL/GenBank/DDBJ whole genome shotgun (WGS) entry which is preliminary data.</text>
</comment>
<proteinExistence type="predicted"/>
<keyword evidence="3" id="KW-1185">Reference proteome</keyword>
<evidence type="ECO:0000256" key="1">
    <source>
        <dbReference type="SAM" id="MobiDB-lite"/>
    </source>
</evidence>
<feature type="region of interest" description="Disordered" evidence="1">
    <location>
        <begin position="28"/>
        <end position="50"/>
    </location>
</feature>
<feature type="compositionally biased region" description="Polar residues" evidence="1">
    <location>
        <begin position="30"/>
        <end position="40"/>
    </location>
</feature>
<dbReference type="EMBL" id="SDDZ01000003">
    <property type="protein sequence ID" value="RXJ50651.1"/>
    <property type="molecule type" value="Genomic_DNA"/>
</dbReference>